<proteinExistence type="predicted"/>
<gene>
    <name evidence="1" type="ORF">SAMN02745910_04213</name>
</gene>
<dbReference type="Gene3D" id="3.90.1200.10">
    <property type="match status" value="1"/>
</dbReference>
<accession>A0A1I6BUG2</accession>
<dbReference type="GeneID" id="93712772"/>
<protein>
    <recommendedName>
        <fullName evidence="3">Aminoglycoside phosphotransferase domain-containing protein</fullName>
    </recommendedName>
</protein>
<evidence type="ECO:0000313" key="1">
    <source>
        <dbReference type="EMBL" id="SFQ84553.1"/>
    </source>
</evidence>
<dbReference type="RefSeq" id="WP_061803108.1">
    <property type="nucleotide sequence ID" value="NZ_FOXX01000014.1"/>
</dbReference>
<organism evidence="1 2">
    <name type="scientific">Priestia endophytica DSM 13796</name>
    <dbReference type="NCBI Taxonomy" id="1121089"/>
    <lineage>
        <taxon>Bacteria</taxon>
        <taxon>Bacillati</taxon>
        <taxon>Bacillota</taxon>
        <taxon>Bacilli</taxon>
        <taxon>Bacillales</taxon>
        <taxon>Bacillaceae</taxon>
        <taxon>Priestia</taxon>
    </lineage>
</organism>
<dbReference type="InterPro" id="IPR011009">
    <property type="entry name" value="Kinase-like_dom_sf"/>
</dbReference>
<evidence type="ECO:0000313" key="2">
    <source>
        <dbReference type="Proteomes" id="UP000182762"/>
    </source>
</evidence>
<dbReference type="Proteomes" id="UP000182762">
    <property type="component" value="Unassembled WGS sequence"/>
</dbReference>
<keyword evidence="2" id="KW-1185">Reference proteome</keyword>
<name>A0A1I6BUG2_9BACI</name>
<sequence>MFPYAIEDFLLKTYGHWTKIEKLNGVNEGKGISCFRLFIGDKSFIIKKAKEKREYDVYNSLSRFFKDKKILIPFVYYTYHEETDYWVVIEDVSGHLPKERWTGDREQIKLLFNLHFNTWNKTLNIDKPFNFSWDEKLIKNSLSLFPSGLEEAIEQLHSKSETIFSPFCCISGDPNPTNWGIRNNNELVLFDWERIGYASPAIDLAITMPGLGTIDKSLEFNIASTYISFWKDSSVEFPYSVQELTEQIVMAKMWSALDFLVNNADTLKEELLVFHITQLHEKFKIGLS</sequence>
<dbReference type="EMBL" id="FOXX01000014">
    <property type="protein sequence ID" value="SFQ84553.1"/>
    <property type="molecule type" value="Genomic_DNA"/>
</dbReference>
<reference evidence="1 2" key="1">
    <citation type="submission" date="2016-10" db="EMBL/GenBank/DDBJ databases">
        <authorList>
            <person name="Varghese N."/>
            <person name="Submissions S."/>
        </authorList>
    </citation>
    <scope>NUCLEOTIDE SEQUENCE [LARGE SCALE GENOMIC DNA]</scope>
    <source>
        <strain evidence="1 2">DSM 13796</strain>
    </source>
</reference>
<dbReference type="SUPFAM" id="SSF56112">
    <property type="entry name" value="Protein kinase-like (PK-like)"/>
    <property type="match status" value="1"/>
</dbReference>
<comment type="caution">
    <text evidence="1">The sequence shown here is derived from an EMBL/GenBank/DDBJ whole genome shotgun (WGS) entry which is preliminary data.</text>
</comment>
<evidence type="ECO:0008006" key="3">
    <source>
        <dbReference type="Google" id="ProtNLM"/>
    </source>
</evidence>